<dbReference type="InParanoid" id="A0A6P8SQM9"/>
<dbReference type="OrthoDB" id="9909646at2759"/>
<evidence type="ECO:0000313" key="3">
    <source>
        <dbReference type="RefSeq" id="XP_033818513.1"/>
    </source>
</evidence>
<evidence type="ECO:0000313" key="2">
    <source>
        <dbReference type="Proteomes" id="UP000515159"/>
    </source>
</evidence>
<dbReference type="AlphaFoldDB" id="A0A6P8SQM9"/>
<dbReference type="PANTHER" id="PTHR11505">
    <property type="entry name" value="L1 TRANSPOSABLE ELEMENT-RELATED"/>
    <property type="match status" value="1"/>
</dbReference>
<feature type="compositionally biased region" description="Gly residues" evidence="1">
    <location>
        <begin position="24"/>
        <end position="37"/>
    </location>
</feature>
<gene>
    <name evidence="3" type="primary">LOC117368877</name>
</gene>
<feature type="region of interest" description="Disordered" evidence="1">
    <location>
        <begin position="1"/>
        <end position="39"/>
    </location>
</feature>
<dbReference type="RefSeq" id="XP_033818513.1">
    <property type="nucleotide sequence ID" value="XM_033962622.1"/>
</dbReference>
<accession>A0A6P8SQM9</accession>
<evidence type="ECO:0000256" key="1">
    <source>
        <dbReference type="SAM" id="MobiDB-lite"/>
    </source>
</evidence>
<dbReference type="Proteomes" id="UP000515159">
    <property type="component" value="Chromosome 11"/>
</dbReference>
<dbReference type="Gene3D" id="3.30.250.20">
    <property type="entry name" value="L1 transposable element, C-terminal domain"/>
    <property type="match status" value="1"/>
</dbReference>
<reference evidence="3" key="1">
    <citation type="submission" date="2025-08" db="UniProtKB">
        <authorList>
            <consortium name="RefSeq"/>
        </authorList>
    </citation>
    <scope>IDENTIFICATION</scope>
</reference>
<name>A0A6P8SQM9_GEOSA</name>
<dbReference type="InterPro" id="IPR042566">
    <property type="entry name" value="L1_C"/>
</dbReference>
<dbReference type="GeneID" id="117368877"/>
<organism evidence="2 3">
    <name type="scientific">Geotrypetes seraphini</name>
    <name type="common">Gaboon caecilian</name>
    <name type="synonym">Caecilia seraphini</name>
    <dbReference type="NCBI Taxonomy" id="260995"/>
    <lineage>
        <taxon>Eukaryota</taxon>
        <taxon>Metazoa</taxon>
        <taxon>Chordata</taxon>
        <taxon>Craniata</taxon>
        <taxon>Vertebrata</taxon>
        <taxon>Euteleostomi</taxon>
        <taxon>Amphibia</taxon>
        <taxon>Gymnophiona</taxon>
        <taxon>Geotrypetes</taxon>
    </lineage>
</organism>
<feature type="region of interest" description="Disordered" evidence="1">
    <location>
        <begin position="251"/>
        <end position="298"/>
    </location>
</feature>
<dbReference type="KEGG" id="gsh:117368877"/>
<sequence length="664" mass="73328">MATRKRPPGDKLGQRTLEQTLGRGAHGGSGPDDGGSGALLAVVDPSDPAALESAVGSADPLTKADMQRWIQEVKSDIAAVAVQVRETVQELRSDLFEVGSRVDVVETRLDTCEASVTGVQQKLEDAGADYLLLLDKVEDLENRTRRNNLRVWELPELPEYRDNFVIKERALRRAQELGTVTWEGHRLEFYQDLAASTLQKRRSFRGNLRYRWTYPFGVVITINGVHTRVVTVREARDLLLKAGIEVPEVSGPELRELEPAGGPGYPPPKSGTSRGAAGNLPVPLTASQSQGDSRGISLRKSEPLGVSLNRKAALGVSLRRKEPLGISLSRPRPLAVSRNRSQSLGISLSRKEPLGIQSRTQQSCVTRAEPLGVSRPQPPCVPRSESLNILRSRKDPLSVSRVRAEPLGVSRTRAEPLSLARTRAEPLSVPRCRKEPLGLSRVRSWERACAAPSCLPLKPVPSRSESHESTISLRRKDPLAVSLNRKATIGVSLSRKEPLAVSLGRKQSLNISLSREKPLNIPLNRKESLGISLIRKEPLCIALNRKEPLRITRKEPLDVIRRRGERLGVIRSQVESLGLIRNRVDPLDIPLSWTKSLCAPLSRVDTLSDSQSRTEQESISLHLTDSLGRQRAGSVCLCQHRRPFLVPNSGNWRKADTGRKLTRK</sequence>
<dbReference type="InterPro" id="IPR004244">
    <property type="entry name" value="Transposase_22"/>
</dbReference>
<protein>
    <submittedName>
        <fullName evidence="3">Uncharacterized protein LOC117368877</fullName>
    </submittedName>
</protein>
<proteinExistence type="predicted"/>
<keyword evidence="2" id="KW-1185">Reference proteome</keyword>